<evidence type="ECO:0000256" key="4">
    <source>
        <dbReference type="ARBA" id="ARBA00022801"/>
    </source>
</evidence>
<keyword evidence="4" id="KW-0378">Hydrolase</keyword>
<dbReference type="InterPro" id="IPR019533">
    <property type="entry name" value="Peptidase_S26"/>
</dbReference>
<dbReference type="PRINTS" id="PR00727">
    <property type="entry name" value="LEADERPTASE"/>
</dbReference>
<name>A0ABS0H428_9ACTN</name>
<dbReference type="CDD" id="cd06530">
    <property type="entry name" value="S26_SPase_I"/>
    <property type="match status" value="1"/>
</dbReference>
<keyword evidence="8" id="KW-1185">Reference proteome</keyword>
<comment type="similarity">
    <text evidence="2">Belongs to the peptidase S26 family.</text>
</comment>
<dbReference type="InterPro" id="IPR036286">
    <property type="entry name" value="LexA/Signal_pep-like_sf"/>
</dbReference>
<evidence type="ECO:0000313" key="8">
    <source>
        <dbReference type="Proteomes" id="UP000638560"/>
    </source>
</evidence>
<evidence type="ECO:0000256" key="1">
    <source>
        <dbReference type="ARBA" id="ARBA00004401"/>
    </source>
</evidence>
<keyword evidence="3" id="KW-0645">Protease</keyword>
<comment type="subcellular location">
    <subcellularLocation>
        <location evidence="1">Cell membrane</location>
        <topology evidence="1">Single-pass type II membrane protein</topology>
    </subcellularLocation>
</comment>
<evidence type="ECO:0000256" key="2">
    <source>
        <dbReference type="ARBA" id="ARBA00009370"/>
    </source>
</evidence>
<dbReference type="PANTHER" id="PTHR43390">
    <property type="entry name" value="SIGNAL PEPTIDASE I"/>
    <property type="match status" value="1"/>
</dbReference>
<proteinExistence type="inferred from homology"/>
<dbReference type="PROSITE" id="PS00501">
    <property type="entry name" value="SPASE_I_1"/>
    <property type="match status" value="1"/>
</dbReference>
<dbReference type="Gene3D" id="2.10.109.10">
    <property type="entry name" value="Umud Fragment, subunit A"/>
    <property type="match status" value="1"/>
</dbReference>
<dbReference type="InterPro" id="IPR000223">
    <property type="entry name" value="Pept_S26A_signal_pept_1"/>
</dbReference>
<evidence type="ECO:0000259" key="6">
    <source>
        <dbReference type="Pfam" id="PF10502"/>
    </source>
</evidence>
<comment type="caution">
    <text evidence="7">The sequence shown here is derived from an EMBL/GenBank/DDBJ whole genome shotgun (WGS) entry which is preliminary data.</text>
</comment>
<sequence length="173" mass="18384">MTAVLAGAGVLLLLTVTTALLRRRLVVVSVSGASMAPTLGSGDRVLVRRTPGEAVRAGQIVVVEEPRPCRRGESTRPRRTDWLVKRVVAVPGDLTPAFLPAWERGPDSRVPPRRLVLLGDNAEFSRDSRHFGSVSTDRVLGVALRRVGGGTLRPAPVDGAEDATRRRAGPGSG</sequence>
<feature type="domain" description="Peptidase S26" evidence="6">
    <location>
        <begin position="15"/>
        <end position="93"/>
    </location>
</feature>
<evidence type="ECO:0000256" key="5">
    <source>
        <dbReference type="SAM" id="MobiDB-lite"/>
    </source>
</evidence>
<gene>
    <name evidence="7" type="ORF">I0C86_30280</name>
</gene>
<evidence type="ECO:0000256" key="3">
    <source>
        <dbReference type="ARBA" id="ARBA00022670"/>
    </source>
</evidence>
<protein>
    <submittedName>
        <fullName evidence="7">S26 family signal peptidase</fullName>
    </submittedName>
</protein>
<dbReference type="SUPFAM" id="SSF51306">
    <property type="entry name" value="LexA/Signal peptidase"/>
    <property type="match status" value="1"/>
</dbReference>
<dbReference type="PANTHER" id="PTHR43390:SF1">
    <property type="entry name" value="CHLOROPLAST PROCESSING PEPTIDASE"/>
    <property type="match status" value="1"/>
</dbReference>
<feature type="region of interest" description="Disordered" evidence="5">
    <location>
        <begin position="150"/>
        <end position="173"/>
    </location>
</feature>
<organism evidence="7 8">
    <name type="scientific">Plantactinospora alkalitolerans</name>
    <dbReference type="NCBI Taxonomy" id="2789879"/>
    <lineage>
        <taxon>Bacteria</taxon>
        <taxon>Bacillati</taxon>
        <taxon>Actinomycetota</taxon>
        <taxon>Actinomycetes</taxon>
        <taxon>Micromonosporales</taxon>
        <taxon>Micromonosporaceae</taxon>
        <taxon>Plantactinospora</taxon>
    </lineage>
</organism>
<dbReference type="EMBL" id="JADPUN010000260">
    <property type="protein sequence ID" value="MBF9133218.1"/>
    <property type="molecule type" value="Genomic_DNA"/>
</dbReference>
<dbReference type="InterPro" id="IPR019756">
    <property type="entry name" value="Pept_S26A_signal_pept_1_Ser-AS"/>
</dbReference>
<dbReference type="RefSeq" id="WP_196204720.1">
    <property type="nucleotide sequence ID" value="NZ_JADPUN010000260.1"/>
</dbReference>
<reference evidence="7 8" key="1">
    <citation type="submission" date="2020-11" db="EMBL/GenBank/DDBJ databases">
        <title>A novel isolate from a Black sea contaminated sediment with potential to produce alkanes: Plantactinospora alkalitolerans sp. nov.</title>
        <authorList>
            <person name="Carro L."/>
            <person name="Veyisoglu A."/>
            <person name="Guven K."/>
            <person name="Schumann P."/>
            <person name="Klenk H.-P."/>
            <person name="Sahin N."/>
        </authorList>
    </citation>
    <scope>NUCLEOTIDE SEQUENCE [LARGE SCALE GENOMIC DNA]</scope>
    <source>
        <strain evidence="7 8">S1510</strain>
    </source>
</reference>
<accession>A0ABS0H428</accession>
<feature type="domain" description="Peptidase S26" evidence="6">
    <location>
        <begin position="102"/>
        <end position="144"/>
    </location>
</feature>
<evidence type="ECO:0000313" key="7">
    <source>
        <dbReference type="EMBL" id="MBF9133218.1"/>
    </source>
</evidence>
<dbReference type="Pfam" id="PF10502">
    <property type="entry name" value="Peptidase_S26"/>
    <property type="match status" value="2"/>
</dbReference>
<dbReference type="Proteomes" id="UP000638560">
    <property type="component" value="Unassembled WGS sequence"/>
</dbReference>